<evidence type="ECO:0000313" key="2">
    <source>
        <dbReference type="EMBL" id="MQL51223.1"/>
    </source>
</evidence>
<keyword evidence="1" id="KW-1133">Transmembrane helix</keyword>
<dbReference type="AlphaFoldDB" id="A0A6N7INM1"/>
<keyword evidence="1" id="KW-0961">Cell wall biogenesis/degradation</keyword>
<organism evidence="2 3">
    <name type="scientific">Desulfofundulus thermobenzoicus</name>
    <dbReference type="NCBI Taxonomy" id="29376"/>
    <lineage>
        <taxon>Bacteria</taxon>
        <taxon>Bacillati</taxon>
        <taxon>Bacillota</taxon>
        <taxon>Clostridia</taxon>
        <taxon>Eubacteriales</taxon>
        <taxon>Peptococcaceae</taxon>
        <taxon>Desulfofundulus</taxon>
    </lineage>
</organism>
<comment type="subcellular location">
    <subcellularLocation>
        <location evidence="1">Cell membrane</location>
        <topology evidence="1">Multi-pass membrane protein</topology>
    </subcellularLocation>
</comment>
<dbReference type="GO" id="GO:0071555">
    <property type="term" value="P:cell wall organization"/>
    <property type="evidence" value="ECO:0007669"/>
    <property type="project" value="UniProtKB-KW"/>
</dbReference>
<feature type="transmembrane region" description="Helical" evidence="1">
    <location>
        <begin position="100"/>
        <end position="123"/>
    </location>
</feature>
<keyword evidence="3" id="KW-1185">Reference proteome</keyword>
<dbReference type="GO" id="GO:0015648">
    <property type="term" value="F:lipid-linked peptidoglycan transporter activity"/>
    <property type="evidence" value="ECO:0007669"/>
    <property type="project" value="UniProtKB-UniRule"/>
</dbReference>
<gene>
    <name evidence="1" type="primary">amj</name>
    <name evidence="2" type="ORF">GFC01_02895</name>
</gene>
<keyword evidence="1" id="KW-0472">Membrane</keyword>
<dbReference type="GO" id="GO:0005886">
    <property type="term" value="C:plasma membrane"/>
    <property type="evidence" value="ECO:0007669"/>
    <property type="project" value="UniProtKB-SubCell"/>
</dbReference>
<dbReference type="HAMAP" id="MF_02077">
    <property type="entry name" value="Amj_flippase"/>
    <property type="match status" value="1"/>
</dbReference>
<reference evidence="2 3" key="1">
    <citation type="submission" date="2019-10" db="EMBL/GenBank/DDBJ databases">
        <title>Comparative genomics of sulfur disproportionating microorganisms.</title>
        <authorList>
            <person name="Ward L.M."/>
            <person name="Bertran E."/>
            <person name="Johnston D."/>
        </authorList>
    </citation>
    <scope>NUCLEOTIDE SEQUENCE [LARGE SCALE GENOMIC DNA]</scope>
    <source>
        <strain evidence="2 3">DSM 14055</strain>
    </source>
</reference>
<comment type="function">
    <text evidence="1">Involved in peptidoglycan biosynthesis. Transports lipid-linked peptidoglycan precursors from the inner to the outer leaflet of the cytoplasmic membrane.</text>
</comment>
<dbReference type="GO" id="GO:0008360">
    <property type="term" value="P:regulation of cell shape"/>
    <property type="evidence" value="ECO:0007669"/>
    <property type="project" value="UniProtKB-KW"/>
</dbReference>
<evidence type="ECO:0000313" key="3">
    <source>
        <dbReference type="Proteomes" id="UP000441717"/>
    </source>
</evidence>
<keyword evidence="1" id="KW-1003">Cell membrane</keyword>
<feature type="transmembrane region" description="Helical" evidence="1">
    <location>
        <begin position="210"/>
        <end position="233"/>
    </location>
</feature>
<dbReference type="UniPathway" id="UPA00219"/>
<evidence type="ECO:0000256" key="1">
    <source>
        <dbReference type="HAMAP-Rule" id="MF_02077"/>
    </source>
</evidence>
<keyword evidence="1" id="KW-0812">Transmembrane</keyword>
<comment type="caution">
    <text evidence="1">Lacks conserved residue(s) required for the propagation of feature annotation.</text>
</comment>
<proteinExistence type="inferred from homology"/>
<dbReference type="GO" id="GO:0009252">
    <property type="term" value="P:peptidoglycan biosynthetic process"/>
    <property type="evidence" value="ECO:0007669"/>
    <property type="project" value="UniProtKB-UniRule"/>
</dbReference>
<dbReference type="InterPro" id="IPR021260">
    <property type="entry name" value="Amj"/>
</dbReference>
<keyword evidence="1" id="KW-0573">Peptidoglycan synthesis</keyword>
<dbReference type="Proteomes" id="UP000441717">
    <property type="component" value="Unassembled WGS sequence"/>
</dbReference>
<comment type="caution">
    <text evidence="2">The sequence shown here is derived from an EMBL/GenBank/DDBJ whole genome shotgun (WGS) entry which is preliminary data.</text>
</comment>
<comment type="similarity">
    <text evidence="1">Belongs to the Amj family.</text>
</comment>
<feature type="transmembrane region" description="Helical" evidence="1">
    <location>
        <begin position="254"/>
        <end position="279"/>
    </location>
</feature>
<keyword evidence="1" id="KW-0813">Transport</keyword>
<feature type="transmembrane region" description="Helical" evidence="1">
    <location>
        <begin position="33"/>
        <end position="54"/>
    </location>
</feature>
<dbReference type="Pfam" id="PF10997">
    <property type="entry name" value="Amj"/>
    <property type="match status" value="1"/>
</dbReference>
<name>A0A6N7INM1_9FIRM</name>
<protein>
    <recommendedName>
        <fullName evidence="1">Lipid II flippase Amj</fullName>
    </recommendedName>
</protein>
<sequence length="291" mass="31570">MDRILLIAALTAVIHLTDTLVYAVRLSGVITRRLATAFSLFQLISLLASTANLIQAPLLSSVVERTINTGLQHTGTAGQNLLESPLYYQQLAHLCLDIRMIIFAATLGTVAGVLSTPAFNYIFTRVIFLFEEAGSIPRLILMLLSPYRLARTLHKRPRYGVTFRPSLPARPRNIPMAFLAANTLVIGIWTTGVLSALYAGALLPDYRSTASLLSGVVNGAATILSAMIVDPTAATITDQALRGTRDQRDVRQMVYYLCLTRVLGTILAQALFLPAAVLIKEVALVIAVSNH</sequence>
<keyword evidence="1" id="KW-0133">Cell shape</keyword>
<feature type="transmembrane region" description="Helical" evidence="1">
    <location>
        <begin position="174"/>
        <end position="198"/>
    </location>
</feature>
<accession>A0A6N7INM1</accession>
<comment type="pathway">
    <text evidence="1">Cell wall biogenesis; peptidoglycan biosynthesis.</text>
</comment>
<dbReference type="EMBL" id="WHYR01000005">
    <property type="protein sequence ID" value="MQL51223.1"/>
    <property type="molecule type" value="Genomic_DNA"/>
</dbReference>